<keyword evidence="5 6" id="KW-1015">Disulfide bond</keyword>
<dbReference type="SUPFAM" id="SSF48647">
    <property type="entry name" value="Fungal elicitin"/>
    <property type="match status" value="1"/>
</dbReference>
<dbReference type="Gene3D" id="1.10.239.10">
    <property type="entry name" value="Elicitin domain"/>
    <property type="match status" value="1"/>
</dbReference>
<dbReference type="InterPro" id="IPR036470">
    <property type="entry name" value="Elicitin_sf"/>
</dbReference>
<feature type="region of interest" description="Disordered" evidence="7">
    <location>
        <begin position="123"/>
        <end position="161"/>
    </location>
</feature>
<evidence type="ECO:0000313" key="9">
    <source>
        <dbReference type="EMBL" id="OQR92517.1"/>
    </source>
</evidence>
<dbReference type="Pfam" id="PF00964">
    <property type="entry name" value="Elicitin"/>
    <property type="match status" value="1"/>
</dbReference>
<dbReference type="OrthoDB" id="79825at2759"/>
<evidence type="ECO:0000256" key="2">
    <source>
        <dbReference type="ARBA" id="ARBA00009544"/>
    </source>
</evidence>
<evidence type="ECO:0000256" key="4">
    <source>
        <dbReference type="ARBA" id="ARBA00022978"/>
    </source>
</evidence>
<comment type="similarity">
    <text evidence="2 6">Belongs to the elicitin family.</text>
</comment>
<protein>
    <recommendedName>
        <fullName evidence="6">Elicitin</fullName>
    </recommendedName>
</protein>
<evidence type="ECO:0000256" key="3">
    <source>
        <dbReference type="ARBA" id="ARBA00022525"/>
    </source>
</evidence>
<evidence type="ECO:0000256" key="6">
    <source>
        <dbReference type="RuleBase" id="RU368111"/>
    </source>
</evidence>
<comment type="subcellular location">
    <subcellularLocation>
        <location evidence="1 6">Secreted</location>
    </subcellularLocation>
</comment>
<keyword evidence="4 6" id="KW-0928">Hypersensitive response elicitation</keyword>
<keyword evidence="10" id="KW-1185">Reference proteome</keyword>
<organism evidence="9 10">
    <name type="scientific">Achlya hypogyna</name>
    <name type="common">Oomycete</name>
    <name type="synonym">Protoachlya hypogyna</name>
    <dbReference type="NCBI Taxonomy" id="1202772"/>
    <lineage>
        <taxon>Eukaryota</taxon>
        <taxon>Sar</taxon>
        <taxon>Stramenopiles</taxon>
        <taxon>Oomycota</taxon>
        <taxon>Saprolegniomycetes</taxon>
        <taxon>Saprolegniales</taxon>
        <taxon>Achlyaceae</taxon>
        <taxon>Achlya</taxon>
    </lineage>
</organism>
<comment type="caution">
    <text evidence="9">The sequence shown here is derived from an EMBL/GenBank/DDBJ whole genome shotgun (WGS) entry which is preliminary data.</text>
</comment>
<dbReference type="EMBL" id="JNBR01000455">
    <property type="protein sequence ID" value="OQR92517.1"/>
    <property type="molecule type" value="Genomic_DNA"/>
</dbReference>
<keyword evidence="3 6" id="KW-0964">Secreted</keyword>
<evidence type="ECO:0000256" key="7">
    <source>
        <dbReference type="SAM" id="MobiDB-lite"/>
    </source>
</evidence>
<evidence type="ECO:0000256" key="5">
    <source>
        <dbReference type="ARBA" id="ARBA00023157"/>
    </source>
</evidence>
<evidence type="ECO:0000256" key="8">
    <source>
        <dbReference type="SAM" id="SignalP"/>
    </source>
</evidence>
<proteinExistence type="inferred from homology"/>
<feature type="chain" id="PRO_5012958188" description="Elicitin" evidence="8">
    <location>
        <begin position="17"/>
        <end position="187"/>
    </location>
</feature>
<name>A0A1V9Z3M6_ACHHY</name>
<feature type="compositionally biased region" description="Low complexity" evidence="7">
    <location>
        <begin position="128"/>
        <end position="161"/>
    </location>
</feature>
<accession>A0A1V9Z3M6</accession>
<dbReference type="AlphaFoldDB" id="A0A1V9Z3M6"/>
<evidence type="ECO:0000313" key="10">
    <source>
        <dbReference type="Proteomes" id="UP000243579"/>
    </source>
</evidence>
<sequence>MKTSALVLAFASVAAAADPCSMNAIISAASSLIASKSLTTCGKDSGFDFTSIPTGKVPTADEAKKIVESTNCQALYAEFQKAAATITPVCSLGGIDTSAWSTTPITAGLPAIQKAFANLVPTASTQPPSGAGNSTTGNSTITTPSTGSKASGSTPTAAPTTKAVSSGAASAGVALSALALTAVAAMQ</sequence>
<dbReference type="InterPro" id="IPR002200">
    <property type="entry name" value="Elicitin"/>
</dbReference>
<feature type="signal peptide" evidence="8">
    <location>
        <begin position="1"/>
        <end position="16"/>
    </location>
</feature>
<dbReference type="GO" id="GO:0005576">
    <property type="term" value="C:extracellular region"/>
    <property type="evidence" value="ECO:0007669"/>
    <property type="project" value="UniProtKB-SubCell"/>
</dbReference>
<dbReference type="Proteomes" id="UP000243579">
    <property type="component" value="Unassembled WGS sequence"/>
</dbReference>
<comment type="function">
    <text evidence="6">Induces local and distal defense responses (incompatible hypersensitive reaction) in plants from the solanaceae and cruciferae families. Elicits leaf necrosis and causes the accumulation of pathogenesis-related proteins. Might interact with the lipidic molecules of the plasma membrane.</text>
</comment>
<dbReference type="GO" id="GO:0052040">
    <property type="term" value="P:symbiont-mediated perturbation of host programmed cell death"/>
    <property type="evidence" value="ECO:0007669"/>
    <property type="project" value="UniProtKB-UniRule"/>
</dbReference>
<reference evidence="9 10" key="1">
    <citation type="journal article" date="2014" name="Genome Biol. Evol.">
        <title>The secreted proteins of Achlya hypogyna and Thraustotheca clavata identify the ancestral oomycete secretome and reveal gene acquisitions by horizontal gene transfer.</title>
        <authorList>
            <person name="Misner I."/>
            <person name="Blouin N."/>
            <person name="Leonard G."/>
            <person name="Richards T.A."/>
            <person name="Lane C.E."/>
        </authorList>
    </citation>
    <scope>NUCLEOTIDE SEQUENCE [LARGE SCALE GENOMIC DNA]</scope>
    <source>
        <strain evidence="9 10">ATCC 48635</strain>
    </source>
</reference>
<keyword evidence="8" id="KW-0732">Signal</keyword>
<gene>
    <name evidence="9" type="ORF">ACHHYP_03599</name>
</gene>
<evidence type="ECO:0000256" key="1">
    <source>
        <dbReference type="ARBA" id="ARBA00004613"/>
    </source>
</evidence>